<feature type="domain" description="Glutamate/phenylalanine/leucine/valine/L-tryptophan dehydrogenase C-terminal" evidence="8">
    <location>
        <begin position="188"/>
        <end position="418"/>
    </location>
</feature>
<dbReference type="SMART" id="SM00839">
    <property type="entry name" value="ELFV_dehydrog"/>
    <property type="match status" value="1"/>
</dbReference>
<feature type="binding site" evidence="5">
    <location>
        <position position="226"/>
    </location>
    <ligand>
        <name>NAD(+)</name>
        <dbReference type="ChEBI" id="CHEBI:57540"/>
    </ligand>
</feature>
<dbReference type="PIRSF" id="PIRSF000185">
    <property type="entry name" value="Glu_DH"/>
    <property type="match status" value="1"/>
</dbReference>
<evidence type="ECO:0000256" key="2">
    <source>
        <dbReference type="ARBA" id="ARBA00023002"/>
    </source>
</evidence>
<reference evidence="9 10" key="1">
    <citation type="journal article" date="2021" name="bioRxiv">
        <title>Unraveling nitrogen, sulfur and carbon metabolic pathways and microbial community transcriptional responses to substrate deprivation and toxicity stresses in a bioreactor mimicking anoxic brackish coastal sediment conditions.</title>
        <authorList>
            <person name="Martins P.D."/>
            <person name="Echeveste M.J."/>
            <person name="Arshad A."/>
            <person name="Kurth J."/>
            <person name="Ouboter H."/>
            <person name="Jetten M.S.M."/>
            <person name="Welte C.U."/>
        </authorList>
    </citation>
    <scope>NUCLEOTIDE SEQUENCE [LARGE SCALE GENOMIC DNA]</scope>
    <source>
        <strain evidence="9">MAG_38</strain>
    </source>
</reference>
<dbReference type="Pfam" id="PF02812">
    <property type="entry name" value="ELFV_dehydrog_N"/>
    <property type="match status" value="1"/>
</dbReference>
<feature type="site" description="Important for catalysis" evidence="6">
    <location>
        <position position="151"/>
    </location>
</feature>
<evidence type="ECO:0000313" key="9">
    <source>
        <dbReference type="EMBL" id="MBZ0160998.1"/>
    </source>
</evidence>
<evidence type="ECO:0000256" key="5">
    <source>
        <dbReference type="PIRSR" id="PIRSR000185-2"/>
    </source>
</evidence>
<dbReference type="SUPFAM" id="SSF51735">
    <property type="entry name" value="NAD(P)-binding Rossmann-fold domains"/>
    <property type="match status" value="1"/>
</dbReference>
<evidence type="ECO:0000256" key="1">
    <source>
        <dbReference type="ARBA" id="ARBA00006382"/>
    </source>
</evidence>
<evidence type="ECO:0000256" key="6">
    <source>
        <dbReference type="PIRSR" id="PIRSR000185-3"/>
    </source>
</evidence>
<keyword evidence="5" id="KW-0547">Nucleotide-binding</keyword>
<gene>
    <name evidence="9" type="ORF">K8G79_12850</name>
</gene>
<comment type="caution">
    <text evidence="9">The sequence shown here is derived from an EMBL/GenBank/DDBJ whole genome shotgun (WGS) entry which is preliminary data.</text>
</comment>
<dbReference type="Gene3D" id="3.40.50.720">
    <property type="entry name" value="NAD(P)-binding Rossmann-like Domain"/>
    <property type="match status" value="1"/>
</dbReference>
<feature type="binding site" evidence="5">
    <location>
        <position position="195"/>
    </location>
    <ligand>
        <name>NAD(+)</name>
        <dbReference type="ChEBI" id="CHEBI:57540"/>
    </ligand>
</feature>
<dbReference type="Gene3D" id="3.40.50.10860">
    <property type="entry name" value="Leucine Dehydrogenase, chain A, domain 1"/>
    <property type="match status" value="1"/>
</dbReference>
<keyword evidence="5" id="KW-0520">NAD</keyword>
<feature type="binding site" evidence="5">
    <location>
        <position position="354"/>
    </location>
    <ligand>
        <name>substrate</name>
    </ligand>
</feature>
<evidence type="ECO:0000256" key="4">
    <source>
        <dbReference type="PIRSR" id="PIRSR000185-1"/>
    </source>
</evidence>
<feature type="binding site" evidence="5">
    <location>
        <position position="99"/>
    </location>
    <ligand>
        <name>substrate</name>
    </ligand>
</feature>
<dbReference type="InterPro" id="IPR006096">
    <property type="entry name" value="Glu/Leu/Phe/Val/Trp_DH_C"/>
</dbReference>
<evidence type="ECO:0000256" key="7">
    <source>
        <dbReference type="RuleBase" id="RU004417"/>
    </source>
</evidence>
<dbReference type="InterPro" id="IPR014362">
    <property type="entry name" value="Glu_DH"/>
</dbReference>
<evidence type="ECO:0000256" key="3">
    <source>
        <dbReference type="PIRNR" id="PIRNR000185"/>
    </source>
</evidence>
<dbReference type="AlphaFoldDB" id="A0AAJ1AJM3"/>
<dbReference type="Proteomes" id="UP001197609">
    <property type="component" value="Unassembled WGS sequence"/>
</dbReference>
<sequence length="421" mass="45815">MTAKLQEARYSMLEVALAQLDAVAGRLALDPGIHKRLRQPQRSLIVSVPTRMDDGRLEVFTGFRVQHDLTLGPTKGGIRYHPGVDLDEVTALAMLMSWKCALIGLPYGGAKGGICCDATRMSQGELERMTRRYTSEILLVIGPDQDIPAPDLYTNEQIMAWMMDTYSMHRGITTPGVVTGKPLLLGGSLGRAEATGRGVYYVVKAAAREYDMPLKGARVAVQGFGNVGAIAARLLYEEDCKVIAVSDSKGGVYNAHGLNIAKVLAEDAEKGSVTQHRDGDRISNEEILELDCDILVPAATEGQITQKNADRIRAGIVAEGANGPTTPEADQILVAKGTAVIPDILANAGGVAVSYFEWVQDLQQYFWHEHQINERLSEVMIAAFQRVVAMSRKEQVDLRTAALMLAVKRVADGKRLRGLYP</sequence>
<organism evidence="9 10">
    <name type="scientific">Candidatus Methylomirabilis tolerans</name>
    <dbReference type="NCBI Taxonomy" id="3123416"/>
    <lineage>
        <taxon>Bacteria</taxon>
        <taxon>Candidatus Methylomirabilota</taxon>
        <taxon>Candidatus Methylomirabilia</taxon>
        <taxon>Candidatus Methylomirabilales</taxon>
        <taxon>Candidatus Methylomirabilaceae</taxon>
        <taxon>Candidatus Methylomirabilis</taxon>
    </lineage>
</organism>
<dbReference type="GO" id="GO:0000166">
    <property type="term" value="F:nucleotide binding"/>
    <property type="evidence" value="ECO:0007669"/>
    <property type="project" value="UniProtKB-KW"/>
</dbReference>
<dbReference type="InterPro" id="IPR036291">
    <property type="entry name" value="NAD(P)-bd_dom_sf"/>
</dbReference>
<dbReference type="FunFam" id="3.40.50.10860:FF:000003">
    <property type="entry name" value="Glutamate dehydrogenase"/>
    <property type="match status" value="1"/>
</dbReference>
<dbReference type="PANTHER" id="PTHR11606">
    <property type="entry name" value="GLUTAMATE DEHYDROGENASE"/>
    <property type="match status" value="1"/>
</dbReference>
<proteinExistence type="inferred from homology"/>
<dbReference type="InterPro" id="IPR006095">
    <property type="entry name" value="Glu/Leu/Phe/Val/Trp_DH"/>
</dbReference>
<feature type="binding site" evidence="5">
    <location>
        <position position="75"/>
    </location>
    <ligand>
        <name>substrate</name>
    </ligand>
</feature>
<dbReference type="InterPro" id="IPR006097">
    <property type="entry name" value="Glu/Leu/Phe/Val/Trp_DH_dimer"/>
</dbReference>
<accession>A0AAJ1AJM3</accession>
<evidence type="ECO:0000259" key="8">
    <source>
        <dbReference type="SMART" id="SM00839"/>
    </source>
</evidence>
<dbReference type="GO" id="GO:0006538">
    <property type="term" value="P:L-glutamate catabolic process"/>
    <property type="evidence" value="ECO:0007669"/>
    <property type="project" value="TreeGrafter"/>
</dbReference>
<dbReference type="CDD" id="cd01076">
    <property type="entry name" value="NAD_bind_1_Glu_DH"/>
    <property type="match status" value="1"/>
</dbReference>
<dbReference type="InterPro" id="IPR046346">
    <property type="entry name" value="Aminoacid_DH-like_N_sf"/>
</dbReference>
<dbReference type="PRINTS" id="PR00082">
    <property type="entry name" value="GLFDHDRGNASE"/>
</dbReference>
<dbReference type="PANTHER" id="PTHR11606:SF13">
    <property type="entry name" value="GLUTAMATE DEHYDROGENASE 1, MITOCHONDRIAL"/>
    <property type="match status" value="1"/>
</dbReference>
<comment type="similarity">
    <text evidence="1 3 7">Belongs to the Glu/Leu/Phe/Val dehydrogenases family.</text>
</comment>
<dbReference type="Pfam" id="PF00208">
    <property type="entry name" value="ELFV_dehydrog"/>
    <property type="match status" value="1"/>
</dbReference>
<keyword evidence="2 3" id="KW-0560">Oxidoreductase</keyword>
<dbReference type="GO" id="GO:0004352">
    <property type="term" value="F:glutamate dehydrogenase (NAD+) activity"/>
    <property type="evidence" value="ECO:0007669"/>
    <property type="project" value="TreeGrafter"/>
</dbReference>
<feature type="active site" description="Proton donor" evidence="4">
    <location>
        <position position="111"/>
    </location>
</feature>
<name>A0AAJ1AJM3_9BACT</name>
<protein>
    <recommendedName>
        <fullName evidence="3">Glutamate dehydrogenase</fullName>
    </recommendedName>
</protein>
<evidence type="ECO:0000313" key="10">
    <source>
        <dbReference type="Proteomes" id="UP001197609"/>
    </source>
</evidence>
<dbReference type="InterPro" id="IPR033922">
    <property type="entry name" value="NAD_bind_Glu_DH"/>
</dbReference>
<dbReference type="SUPFAM" id="SSF53223">
    <property type="entry name" value="Aminoacid dehydrogenase-like, N-terminal domain"/>
    <property type="match status" value="1"/>
</dbReference>
<dbReference type="EMBL" id="JAIOIU010000162">
    <property type="protein sequence ID" value="MBZ0160998.1"/>
    <property type="molecule type" value="Genomic_DNA"/>
</dbReference>